<keyword evidence="8" id="KW-1185">Reference proteome</keyword>
<evidence type="ECO:0000259" key="5">
    <source>
        <dbReference type="Pfam" id="PF04542"/>
    </source>
</evidence>
<keyword evidence="2" id="KW-0805">Transcription regulation</keyword>
<reference evidence="7 8" key="1">
    <citation type="submission" date="2019-10" db="EMBL/GenBank/DDBJ databases">
        <title>Description of Paenibacillus terrestris sp. nov.</title>
        <authorList>
            <person name="Carlier A."/>
            <person name="Qi S."/>
        </authorList>
    </citation>
    <scope>NUCLEOTIDE SEQUENCE [LARGE SCALE GENOMIC DNA]</scope>
    <source>
        <strain evidence="7 8">LMG 31458</strain>
    </source>
</reference>
<evidence type="ECO:0000313" key="7">
    <source>
        <dbReference type="EMBL" id="NOU77009.1"/>
    </source>
</evidence>
<dbReference type="InterPro" id="IPR013325">
    <property type="entry name" value="RNA_pol_sigma_r2"/>
</dbReference>
<accession>A0ABX1Y8Z0</accession>
<dbReference type="InterPro" id="IPR007627">
    <property type="entry name" value="RNA_pol_sigma70_r2"/>
</dbReference>
<dbReference type="Pfam" id="PF04542">
    <property type="entry name" value="Sigma70_r2"/>
    <property type="match status" value="1"/>
</dbReference>
<organism evidence="7 8">
    <name type="scientific">Paenibacillus phytorum</name>
    <dbReference type="NCBI Taxonomy" id="2654977"/>
    <lineage>
        <taxon>Bacteria</taxon>
        <taxon>Bacillati</taxon>
        <taxon>Bacillota</taxon>
        <taxon>Bacilli</taxon>
        <taxon>Bacillales</taxon>
        <taxon>Paenibacillaceae</taxon>
        <taxon>Paenibacillus</taxon>
    </lineage>
</organism>
<keyword evidence="3" id="KW-0731">Sigma factor</keyword>
<dbReference type="Pfam" id="PF08281">
    <property type="entry name" value="Sigma70_r4_2"/>
    <property type="match status" value="1"/>
</dbReference>
<dbReference type="PANTHER" id="PTHR43133">
    <property type="entry name" value="RNA POLYMERASE ECF-TYPE SIGMA FACTO"/>
    <property type="match status" value="1"/>
</dbReference>
<evidence type="ECO:0000259" key="6">
    <source>
        <dbReference type="Pfam" id="PF08281"/>
    </source>
</evidence>
<gene>
    <name evidence="7" type="ORF">GC098_37575</name>
</gene>
<dbReference type="NCBIfam" id="TIGR02937">
    <property type="entry name" value="sigma70-ECF"/>
    <property type="match status" value="1"/>
</dbReference>
<dbReference type="Gene3D" id="1.10.1740.10">
    <property type="match status" value="1"/>
</dbReference>
<dbReference type="PANTHER" id="PTHR43133:SF51">
    <property type="entry name" value="RNA POLYMERASE SIGMA FACTOR"/>
    <property type="match status" value="1"/>
</dbReference>
<evidence type="ECO:0000256" key="2">
    <source>
        <dbReference type="ARBA" id="ARBA00023015"/>
    </source>
</evidence>
<feature type="domain" description="RNA polymerase sigma-70 region 2" evidence="5">
    <location>
        <begin position="15"/>
        <end position="81"/>
    </location>
</feature>
<dbReference type="InterPro" id="IPR036388">
    <property type="entry name" value="WH-like_DNA-bd_sf"/>
</dbReference>
<dbReference type="SUPFAM" id="SSF88946">
    <property type="entry name" value="Sigma2 domain of RNA polymerase sigma factors"/>
    <property type="match status" value="1"/>
</dbReference>
<feature type="domain" description="RNA polymerase sigma factor 70 region 4 type 2" evidence="6">
    <location>
        <begin position="108"/>
        <end position="160"/>
    </location>
</feature>
<keyword evidence="4" id="KW-0804">Transcription</keyword>
<dbReference type="InterPro" id="IPR013249">
    <property type="entry name" value="RNA_pol_sigma70_r4_t2"/>
</dbReference>
<dbReference type="RefSeq" id="WP_171649545.1">
    <property type="nucleotide sequence ID" value="NZ_WHOA01000252.1"/>
</dbReference>
<dbReference type="EMBL" id="WHOA01000252">
    <property type="protein sequence ID" value="NOU77009.1"/>
    <property type="molecule type" value="Genomic_DNA"/>
</dbReference>
<comment type="caution">
    <text evidence="7">The sequence shown here is derived from an EMBL/GenBank/DDBJ whole genome shotgun (WGS) entry which is preliminary data.</text>
</comment>
<dbReference type="Proteomes" id="UP000616779">
    <property type="component" value="Unassembled WGS sequence"/>
</dbReference>
<comment type="similarity">
    <text evidence="1">Belongs to the sigma-70 factor family. ECF subfamily.</text>
</comment>
<dbReference type="InterPro" id="IPR013324">
    <property type="entry name" value="RNA_pol_sigma_r3/r4-like"/>
</dbReference>
<protein>
    <submittedName>
        <fullName evidence="7">Sigma-70 family RNA polymerase sigma factor</fullName>
    </submittedName>
</protein>
<dbReference type="InterPro" id="IPR039425">
    <property type="entry name" value="RNA_pol_sigma-70-like"/>
</dbReference>
<evidence type="ECO:0000313" key="8">
    <source>
        <dbReference type="Proteomes" id="UP000616779"/>
    </source>
</evidence>
<dbReference type="Gene3D" id="1.10.10.10">
    <property type="entry name" value="Winged helix-like DNA-binding domain superfamily/Winged helix DNA-binding domain"/>
    <property type="match status" value="1"/>
</dbReference>
<dbReference type="SUPFAM" id="SSF88659">
    <property type="entry name" value="Sigma3 and sigma4 domains of RNA polymerase sigma factors"/>
    <property type="match status" value="1"/>
</dbReference>
<evidence type="ECO:0000256" key="3">
    <source>
        <dbReference type="ARBA" id="ARBA00023082"/>
    </source>
</evidence>
<dbReference type="CDD" id="cd06171">
    <property type="entry name" value="Sigma70_r4"/>
    <property type="match status" value="1"/>
</dbReference>
<proteinExistence type="inferred from homology"/>
<evidence type="ECO:0000256" key="1">
    <source>
        <dbReference type="ARBA" id="ARBA00010641"/>
    </source>
</evidence>
<dbReference type="InterPro" id="IPR014284">
    <property type="entry name" value="RNA_pol_sigma-70_dom"/>
</dbReference>
<name>A0ABX1Y8Z0_9BACL</name>
<sequence length="178" mass="21211">MREYPISEQQSKEMYIEYSSYVYGIALMMTKSKMLADDITQETFLRAFQKFHLYDPSKPLRPWLFRMTINLIRSTQRKQRWLTFFGKVPDDAMSDSLEDLILKNEREQELWQVVNNLLKKRRDVIILHYYAGLTLQEVASILGIRLGTCKSRLHAALKQLRENNEDNYLLIPIKENMK</sequence>
<evidence type="ECO:0000256" key="4">
    <source>
        <dbReference type="ARBA" id="ARBA00023163"/>
    </source>
</evidence>